<dbReference type="Proteomes" id="UP000011682">
    <property type="component" value="Unassembled WGS sequence"/>
</dbReference>
<accession>S9Q1N3</accession>
<evidence type="ECO:0000259" key="1">
    <source>
        <dbReference type="Pfam" id="PF04754"/>
    </source>
</evidence>
<protein>
    <submittedName>
        <fullName evidence="2">Transposase</fullName>
    </submittedName>
</protein>
<gene>
    <name evidence="2" type="ORF">D187_009401</name>
</gene>
<dbReference type="InterPro" id="IPR051699">
    <property type="entry name" value="Rpn/YhgA-like_nuclease"/>
</dbReference>
<dbReference type="PANTHER" id="PTHR34611">
    <property type="match status" value="1"/>
</dbReference>
<sequence length="369" mass="42166">MLAPHEVRLARSVLKAPCAMPGPHDLFARYTFGRPERAEAELRAVLPAQVVSAVDWSSLRLEPGSVVDPELRETESDLLFTARLRTGRPLLLYVLLEHQSTVDRWMALRMLRYVVRQMERWRQEHPEHSRLPVILPLVMYHGPEGAWSAPRRVEDLFELPGESEEERAQWRTWVPRFEYLLDDLTTEREEALKARPGPPLARLAWLVLRYGRTGELARKLPEWVGLFAQVQAAPEGAEHLRVVIRYLLWTGDKAVHNATGQVLHSVLDEQRAEELMRSYGEELIEQGRQQGLEKGLVRGRQEGLAQGRAESILRILAFRGIHVEEGARQRILDCTDVDTLDGWFDRALQATTLSEVLDGGAHASRRKDS</sequence>
<dbReference type="PANTHER" id="PTHR34611:SF2">
    <property type="entry name" value="INACTIVE RECOMBINATION-PROMOTING NUCLEASE-LIKE PROTEIN RPNE-RELATED"/>
    <property type="match status" value="1"/>
</dbReference>
<proteinExistence type="predicted"/>
<dbReference type="Pfam" id="PF04754">
    <property type="entry name" value="Transposase_31"/>
    <property type="match status" value="1"/>
</dbReference>
<comment type="caution">
    <text evidence="2">The sequence shown here is derived from an EMBL/GenBank/DDBJ whole genome shotgun (WGS) entry which is preliminary data.</text>
</comment>
<dbReference type="AlphaFoldDB" id="S9Q1N3"/>
<dbReference type="InterPro" id="IPR006842">
    <property type="entry name" value="Transposase_31"/>
</dbReference>
<evidence type="ECO:0000313" key="3">
    <source>
        <dbReference type="Proteomes" id="UP000011682"/>
    </source>
</evidence>
<keyword evidence="3" id="KW-1185">Reference proteome</keyword>
<name>S9Q1N3_CYSF2</name>
<dbReference type="GO" id="GO:1990238">
    <property type="term" value="F:double-stranded DNA endonuclease activity"/>
    <property type="evidence" value="ECO:0007669"/>
    <property type="project" value="TreeGrafter"/>
</dbReference>
<reference evidence="2" key="1">
    <citation type="submission" date="2013-05" db="EMBL/GenBank/DDBJ databases">
        <title>Genome assembly of Cystobacter fuscus DSM 2262.</title>
        <authorList>
            <person name="Sharma G."/>
            <person name="Khatri I."/>
            <person name="Kaur C."/>
            <person name="Mayilraj S."/>
            <person name="Subramanian S."/>
        </authorList>
    </citation>
    <scope>NUCLEOTIDE SEQUENCE [LARGE SCALE GENOMIC DNA]</scope>
    <source>
        <strain evidence="2">DSM 2262</strain>
    </source>
</reference>
<dbReference type="GO" id="GO:0006310">
    <property type="term" value="P:DNA recombination"/>
    <property type="evidence" value="ECO:0007669"/>
    <property type="project" value="TreeGrafter"/>
</dbReference>
<evidence type="ECO:0000313" key="2">
    <source>
        <dbReference type="EMBL" id="EPX55194.1"/>
    </source>
</evidence>
<feature type="domain" description="Transposase (putative) YhgA-like" evidence="1">
    <location>
        <begin position="23"/>
        <end position="234"/>
    </location>
</feature>
<dbReference type="EMBL" id="ANAH02000073">
    <property type="protein sequence ID" value="EPX55194.1"/>
    <property type="molecule type" value="Genomic_DNA"/>
</dbReference>
<dbReference type="eggNOG" id="COG5464">
    <property type="taxonomic scope" value="Bacteria"/>
</dbReference>
<organism evidence="2 3">
    <name type="scientific">Cystobacter fuscus (strain ATCC 25194 / DSM 2262 / NBRC 100088 / M29)</name>
    <dbReference type="NCBI Taxonomy" id="1242864"/>
    <lineage>
        <taxon>Bacteria</taxon>
        <taxon>Pseudomonadati</taxon>
        <taxon>Myxococcota</taxon>
        <taxon>Myxococcia</taxon>
        <taxon>Myxococcales</taxon>
        <taxon>Cystobacterineae</taxon>
        <taxon>Archangiaceae</taxon>
        <taxon>Cystobacter</taxon>
    </lineage>
</organism>